<dbReference type="Pfam" id="PF02470">
    <property type="entry name" value="MlaD"/>
    <property type="match status" value="1"/>
</dbReference>
<keyword evidence="1" id="KW-0812">Transmembrane</keyword>
<feature type="transmembrane region" description="Helical" evidence="1">
    <location>
        <begin position="6"/>
        <end position="27"/>
    </location>
</feature>
<keyword evidence="1" id="KW-0472">Membrane</keyword>
<evidence type="ECO:0000259" key="2">
    <source>
        <dbReference type="Pfam" id="PF02470"/>
    </source>
</evidence>
<dbReference type="PANTHER" id="PTHR33371:SF4">
    <property type="entry name" value="INTERMEMBRANE PHOSPHOLIPID TRANSPORT SYSTEM BINDING PROTEIN MLAD"/>
    <property type="match status" value="1"/>
</dbReference>
<proteinExistence type="predicted"/>
<protein>
    <recommendedName>
        <fullName evidence="2">Mce/MlaD domain-containing protein</fullName>
    </recommendedName>
</protein>
<name>A0A3B0ZYW5_9ZZZZ</name>
<dbReference type="PANTHER" id="PTHR33371">
    <property type="entry name" value="INTERMEMBRANE PHOSPHOLIPID TRANSPORT SYSTEM BINDING PROTEIN MLAD-RELATED"/>
    <property type="match status" value="1"/>
</dbReference>
<dbReference type="EMBL" id="UOFT01000030">
    <property type="protein sequence ID" value="VAW93093.1"/>
    <property type="molecule type" value="Genomic_DNA"/>
</dbReference>
<evidence type="ECO:0000256" key="1">
    <source>
        <dbReference type="SAM" id="Phobius"/>
    </source>
</evidence>
<dbReference type="Gene3D" id="6.10.250.3120">
    <property type="match status" value="1"/>
</dbReference>
<dbReference type="InterPro" id="IPR052336">
    <property type="entry name" value="MlaD_Phospholipid_Transporter"/>
</dbReference>
<sequence length="308" mass="33923">MKRDNINYFYVGCFTLAMLFLLVFSLLKMTGRGSDTDFYYTMYNNVSGIRQGTTVTYGGFKVGQLVDITPLRENGKTHYKLKLSVKSGWPIPTDSFVRVVSPGLLAEAQIDISEGTAADVLEPEGLLVSRPSLDMMAVLSSMGGEFSNLNKNGLIPLLKNINKQVDGFGNNLPEIVGDSRELVSSLNTVSKRLANLLTPENSSRLSNTISNTDKITGNLVNLSSRLNNIMEQLQGLVTNSNQLLADNSNDVRQSVLDLRKALNSVSQNMETIMYNMDVSSRNISEFSHQIRSNPGVLLNSKPVKDEVK</sequence>
<reference evidence="3" key="1">
    <citation type="submission" date="2018-06" db="EMBL/GenBank/DDBJ databases">
        <authorList>
            <person name="Zhirakovskaya E."/>
        </authorList>
    </citation>
    <scope>NUCLEOTIDE SEQUENCE</scope>
</reference>
<gene>
    <name evidence="3" type="ORF">MNBD_GAMMA23-1840</name>
</gene>
<keyword evidence="1" id="KW-1133">Transmembrane helix</keyword>
<accession>A0A3B0ZYW5</accession>
<dbReference type="InterPro" id="IPR003399">
    <property type="entry name" value="Mce/MlaD"/>
</dbReference>
<evidence type="ECO:0000313" key="3">
    <source>
        <dbReference type="EMBL" id="VAW93093.1"/>
    </source>
</evidence>
<feature type="domain" description="Mce/MlaD" evidence="2">
    <location>
        <begin position="39"/>
        <end position="115"/>
    </location>
</feature>
<organism evidence="3">
    <name type="scientific">hydrothermal vent metagenome</name>
    <dbReference type="NCBI Taxonomy" id="652676"/>
    <lineage>
        <taxon>unclassified sequences</taxon>
        <taxon>metagenomes</taxon>
        <taxon>ecological metagenomes</taxon>
    </lineage>
</organism>
<dbReference type="AlphaFoldDB" id="A0A3B0ZYW5"/>